<keyword evidence="2" id="KW-1185">Reference proteome</keyword>
<gene>
    <name evidence="1" type="ORF">DXZ20_07475</name>
</gene>
<accession>A0A6M0RH50</accession>
<reference evidence="1 2" key="1">
    <citation type="journal article" date="2020" name="Microb. Ecol.">
        <title>Ecogenomics of the Marine Benthic Filamentous Cyanobacterium Adonisia.</title>
        <authorList>
            <person name="Walter J.M."/>
            <person name="Coutinho F.H."/>
            <person name="Leomil L."/>
            <person name="Hargreaves P.I."/>
            <person name="Campeao M.E."/>
            <person name="Vieira V.V."/>
            <person name="Silva B.S."/>
            <person name="Fistarol G.O."/>
            <person name="Salomon P.S."/>
            <person name="Sawabe T."/>
            <person name="Mino S."/>
            <person name="Hosokawa M."/>
            <person name="Miyashita H."/>
            <person name="Maruyama F."/>
            <person name="van Verk M.C."/>
            <person name="Dutilh B.E."/>
            <person name="Thompson C.C."/>
            <person name="Thompson F.L."/>
        </authorList>
    </citation>
    <scope>NUCLEOTIDE SEQUENCE [LARGE SCALE GENOMIC DNA]</scope>
    <source>
        <strain evidence="1 2">CCMR0081</strain>
    </source>
</reference>
<sequence length="345" mass="38607">MSPDGLSISYSQPTLATRQDAIEQAVANLMQHAQHLRIKKLLFSVCYGTWENEAAVLSSVPMSSLVSILLGRYSTLQQCRNSLYQKANNLNRKKVYIAIANVILYYLRNVFLPQTPLSPSTDQQADNLAASVQSRAKSDLYQPVINELKKSDNLGVIKTFLGYLGQSPGNIADTASTDLLSLVQLAHRQAPTPLELKQRLLGILKHQRHLPSFTHSQIVARQILRAFRSLYVTGPAPVVTTPDSLTTLEQALSSKCDPDKVRVLLYSILYGPYADSPLQRQILQAKTLRDLLEETFDYCPTYGDFESKLTILAHCLETSDGLNRALKVMLVSLYRYYTKDKKLSV</sequence>
<dbReference type="AlphaFoldDB" id="A0A6M0RH50"/>
<dbReference type="Proteomes" id="UP000481033">
    <property type="component" value="Unassembled WGS sequence"/>
</dbReference>
<protein>
    <submittedName>
        <fullName evidence="1">Uncharacterized protein</fullName>
    </submittedName>
</protein>
<name>A0A6M0RH50_9CYAN</name>
<dbReference type="EMBL" id="QXHD01000004">
    <property type="protein sequence ID" value="NEZ55515.1"/>
    <property type="molecule type" value="Genomic_DNA"/>
</dbReference>
<comment type="caution">
    <text evidence="1">The sequence shown here is derived from an EMBL/GenBank/DDBJ whole genome shotgun (WGS) entry which is preliminary data.</text>
</comment>
<evidence type="ECO:0000313" key="2">
    <source>
        <dbReference type="Proteomes" id="UP000481033"/>
    </source>
</evidence>
<evidence type="ECO:0000313" key="1">
    <source>
        <dbReference type="EMBL" id="NEZ55515.1"/>
    </source>
</evidence>
<organism evidence="1 2">
    <name type="scientific">Adonisia turfae CCMR0081</name>
    <dbReference type="NCBI Taxonomy" id="2292702"/>
    <lineage>
        <taxon>Bacteria</taxon>
        <taxon>Bacillati</taxon>
        <taxon>Cyanobacteriota</taxon>
        <taxon>Adonisia</taxon>
        <taxon>Adonisia turfae</taxon>
    </lineage>
</organism>
<proteinExistence type="predicted"/>